<dbReference type="AlphaFoldDB" id="A0A5B1TJ38"/>
<dbReference type="Pfam" id="PF11682">
    <property type="entry name" value="Zn_ribbon_11"/>
    <property type="match status" value="1"/>
</dbReference>
<comment type="caution">
    <text evidence="2">The sequence shown here is derived from an EMBL/GenBank/DDBJ whole genome shotgun (WGS) entry which is preliminary data.</text>
</comment>
<dbReference type="Proteomes" id="UP000322977">
    <property type="component" value="Unassembled WGS sequence"/>
</dbReference>
<reference evidence="2 3" key="1">
    <citation type="submission" date="2019-08" db="EMBL/GenBank/DDBJ databases">
        <title>Phenotypic and genetic characterization of extended-spectrum b-lactamase-producing hypermucoviscous Klebsiella pneumoniae from Chile.</title>
        <authorList>
            <person name="Morales-Leon F."/>
            <person name="Caro C."/>
            <person name="Opazo-Capurro A."/>
            <person name="Lincopan N."/>
            <person name="Dominguez-Yevenes M."/>
            <person name="Lima C."/>
            <person name="Bello-Toledo H."/>
            <person name="Gonzalez-Rocha G."/>
        </authorList>
    </citation>
    <scope>NUCLEOTIDE SEQUENCE [LARGE SCALE GENOMIC DNA]</scope>
    <source>
        <strain evidence="2 3">UCO-494</strain>
    </source>
</reference>
<feature type="domain" description="DUF3279" evidence="1">
    <location>
        <begin position="51"/>
        <end position="65"/>
    </location>
</feature>
<name>A0A5B1TJ38_KLEPN</name>
<protein>
    <recommendedName>
        <fullName evidence="1">DUF3279 domain-containing protein</fullName>
    </recommendedName>
</protein>
<organism evidence="2 3">
    <name type="scientific">Klebsiella pneumoniae</name>
    <dbReference type="NCBI Taxonomy" id="573"/>
    <lineage>
        <taxon>Bacteria</taxon>
        <taxon>Pseudomonadati</taxon>
        <taxon>Pseudomonadota</taxon>
        <taxon>Gammaproteobacteria</taxon>
        <taxon>Enterobacterales</taxon>
        <taxon>Enterobacteriaceae</taxon>
        <taxon>Klebsiella/Raoultella group</taxon>
        <taxon>Klebsiella</taxon>
        <taxon>Klebsiella pneumoniae complex</taxon>
    </lineage>
</organism>
<dbReference type="RefSeq" id="WP_108443077.1">
    <property type="nucleotide sequence ID" value="NZ_CP021955.1"/>
</dbReference>
<evidence type="ECO:0000313" key="2">
    <source>
        <dbReference type="EMBL" id="TYL77041.1"/>
    </source>
</evidence>
<evidence type="ECO:0000259" key="1">
    <source>
        <dbReference type="Pfam" id="PF11682"/>
    </source>
</evidence>
<proteinExistence type="predicted"/>
<accession>A0A5B1TJ38</accession>
<sequence length="69" mass="8181">MIGEEAWFEHTLDDETTKAQVAGCGHLLAAIRKRVFMMRLRTMINELDTLVATRHWFCVWCQSHYREIL</sequence>
<gene>
    <name evidence="2" type="ORF">FXN67_17265</name>
</gene>
<evidence type="ECO:0000313" key="3">
    <source>
        <dbReference type="Proteomes" id="UP000322977"/>
    </source>
</evidence>
<dbReference type="EMBL" id="VSSY01000015">
    <property type="protein sequence ID" value="TYL77041.1"/>
    <property type="molecule type" value="Genomic_DNA"/>
</dbReference>
<dbReference type="InterPro" id="IPR021696">
    <property type="entry name" value="DUF3279"/>
</dbReference>